<dbReference type="PANTHER" id="PTHR47893">
    <property type="entry name" value="REGULATORY PROTEIN PCHR"/>
    <property type="match status" value="1"/>
</dbReference>
<evidence type="ECO:0000256" key="1">
    <source>
        <dbReference type="ARBA" id="ARBA00023015"/>
    </source>
</evidence>
<comment type="caution">
    <text evidence="5">The sequence shown here is derived from an EMBL/GenBank/DDBJ whole genome shotgun (WGS) entry which is preliminary data.</text>
</comment>
<protein>
    <submittedName>
        <fullName evidence="5">AraC-like DNA-binding protein</fullName>
    </submittedName>
</protein>
<keyword evidence="6" id="KW-1185">Reference proteome</keyword>
<name>A0A852SQD1_9MICO</name>
<feature type="domain" description="HTH araC/xylS-type" evidence="4">
    <location>
        <begin position="9"/>
        <end position="115"/>
    </location>
</feature>
<dbReference type="EMBL" id="JACCBM010000001">
    <property type="protein sequence ID" value="NYD70950.1"/>
    <property type="molecule type" value="Genomic_DNA"/>
</dbReference>
<proteinExistence type="predicted"/>
<evidence type="ECO:0000256" key="2">
    <source>
        <dbReference type="ARBA" id="ARBA00023163"/>
    </source>
</evidence>
<evidence type="ECO:0000256" key="3">
    <source>
        <dbReference type="SAM" id="MobiDB-lite"/>
    </source>
</evidence>
<dbReference type="InterPro" id="IPR009057">
    <property type="entry name" value="Homeodomain-like_sf"/>
</dbReference>
<dbReference type="Gene3D" id="1.10.10.60">
    <property type="entry name" value="Homeodomain-like"/>
    <property type="match status" value="1"/>
</dbReference>
<accession>A0A852SQD1</accession>
<reference evidence="5 6" key="1">
    <citation type="submission" date="2020-07" db="EMBL/GenBank/DDBJ databases">
        <title>Sequencing the genomes of 1000 actinobacteria strains.</title>
        <authorList>
            <person name="Klenk H.-P."/>
        </authorList>
    </citation>
    <scope>NUCLEOTIDE SEQUENCE [LARGE SCALE GENOMIC DNA]</scope>
    <source>
        <strain evidence="5 6">DSM 26474</strain>
    </source>
</reference>
<dbReference type="SMART" id="SM00342">
    <property type="entry name" value="HTH_ARAC"/>
    <property type="match status" value="1"/>
</dbReference>
<dbReference type="SUPFAM" id="SSF46689">
    <property type="entry name" value="Homeodomain-like"/>
    <property type="match status" value="1"/>
</dbReference>
<evidence type="ECO:0000313" key="6">
    <source>
        <dbReference type="Proteomes" id="UP000549913"/>
    </source>
</evidence>
<keyword evidence="2" id="KW-0804">Transcription</keyword>
<keyword evidence="1" id="KW-0805">Transcription regulation</keyword>
<dbReference type="AlphaFoldDB" id="A0A852SQD1"/>
<dbReference type="Pfam" id="PF12833">
    <property type="entry name" value="HTH_18"/>
    <property type="match status" value="1"/>
</dbReference>
<dbReference type="PANTHER" id="PTHR47893:SF1">
    <property type="entry name" value="REGULATORY PROTEIN PCHR"/>
    <property type="match status" value="1"/>
</dbReference>
<keyword evidence="5" id="KW-0238">DNA-binding</keyword>
<dbReference type="PROSITE" id="PS01124">
    <property type="entry name" value="HTH_ARAC_FAMILY_2"/>
    <property type="match status" value="1"/>
</dbReference>
<evidence type="ECO:0000313" key="5">
    <source>
        <dbReference type="EMBL" id="NYD70950.1"/>
    </source>
</evidence>
<organism evidence="5 6">
    <name type="scientific">Herbiconiux flava</name>
    <dbReference type="NCBI Taxonomy" id="881268"/>
    <lineage>
        <taxon>Bacteria</taxon>
        <taxon>Bacillati</taxon>
        <taxon>Actinomycetota</taxon>
        <taxon>Actinomycetes</taxon>
        <taxon>Micrococcales</taxon>
        <taxon>Microbacteriaceae</taxon>
        <taxon>Herbiconiux</taxon>
    </lineage>
</organism>
<dbReference type="GO" id="GO:0003700">
    <property type="term" value="F:DNA-binding transcription factor activity"/>
    <property type="evidence" value="ECO:0007669"/>
    <property type="project" value="InterPro"/>
</dbReference>
<dbReference type="RefSeq" id="WP_179547993.1">
    <property type="nucleotide sequence ID" value="NZ_BSEW01000002.1"/>
</dbReference>
<feature type="region of interest" description="Disordered" evidence="3">
    <location>
        <begin position="118"/>
        <end position="139"/>
    </location>
</feature>
<dbReference type="GO" id="GO:0043565">
    <property type="term" value="F:sequence-specific DNA binding"/>
    <property type="evidence" value="ECO:0007669"/>
    <property type="project" value="InterPro"/>
</dbReference>
<dbReference type="InterPro" id="IPR053142">
    <property type="entry name" value="PchR_regulatory_protein"/>
</dbReference>
<gene>
    <name evidence="5" type="ORF">BJ984_002108</name>
</gene>
<dbReference type="Proteomes" id="UP000549913">
    <property type="component" value="Unassembled WGS sequence"/>
</dbReference>
<dbReference type="InterPro" id="IPR018060">
    <property type="entry name" value="HTH_AraC"/>
</dbReference>
<sequence>MVHPTDPVLMACQFIRAEAREPIGLAQIAAAAHLSERGLQHAFKKRLGTTPLGYLRGVRLARAHDELVAEAADRAPGRRTTVNEIARHWHFAHPSRFAALYFERYARYPADTLRGRAVAPAAEPGVSSTGPADEARMES</sequence>
<evidence type="ECO:0000259" key="4">
    <source>
        <dbReference type="PROSITE" id="PS01124"/>
    </source>
</evidence>